<proteinExistence type="predicted"/>
<evidence type="ECO:0000256" key="1">
    <source>
        <dbReference type="SAM" id="MobiDB-lite"/>
    </source>
</evidence>
<reference evidence="2" key="1">
    <citation type="submission" date="2021-02" db="EMBL/GenBank/DDBJ databases">
        <authorList>
            <person name="Dougan E. K."/>
            <person name="Rhodes N."/>
            <person name="Thang M."/>
            <person name="Chan C."/>
        </authorList>
    </citation>
    <scope>NUCLEOTIDE SEQUENCE</scope>
</reference>
<dbReference type="AlphaFoldDB" id="A0A813KMP5"/>
<organism evidence="2 3">
    <name type="scientific">Polarella glacialis</name>
    <name type="common">Dinoflagellate</name>
    <dbReference type="NCBI Taxonomy" id="89957"/>
    <lineage>
        <taxon>Eukaryota</taxon>
        <taxon>Sar</taxon>
        <taxon>Alveolata</taxon>
        <taxon>Dinophyceae</taxon>
        <taxon>Suessiales</taxon>
        <taxon>Suessiaceae</taxon>
        <taxon>Polarella</taxon>
    </lineage>
</organism>
<evidence type="ECO:0000313" key="2">
    <source>
        <dbReference type="EMBL" id="CAE8708187.1"/>
    </source>
</evidence>
<name>A0A813KMP5_POLGL</name>
<gene>
    <name evidence="2" type="ORF">PGLA2088_LOCUS34834</name>
</gene>
<protein>
    <submittedName>
        <fullName evidence="2">Uncharacterized protein</fullName>
    </submittedName>
</protein>
<accession>A0A813KMP5</accession>
<comment type="caution">
    <text evidence="2">The sequence shown here is derived from an EMBL/GenBank/DDBJ whole genome shotgun (WGS) entry which is preliminary data.</text>
</comment>
<dbReference type="EMBL" id="CAJNNW010031612">
    <property type="protein sequence ID" value="CAE8708187.1"/>
    <property type="molecule type" value="Genomic_DNA"/>
</dbReference>
<evidence type="ECO:0000313" key="3">
    <source>
        <dbReference type="Proteomes" id="UP000626109"/>
    </source>
</evidence>
<feature type="region of interest" description="Disordered" evidence="1">
    <location>
        <begin position="139"/>
        <end position="163"/>
    </location>
</feature>
<dbReference type="Proteomes" id="UP000626109">
    <property type="component" value="Unassembled WGS sequence"/>
</dbReference>
<sequence>MVTGRKQIENRGWRIPPGWYALHVGSQPLAAIGVEWCERMRVAWPEAPPERSLPSSKIVGLIHVSEQRKPGASLPKDHPQAIWAVGPICHVIDQAVELPRGIQHGGSKGLWEISEPARQRLLRQLSGLAIQSFEPLPRPEGSVIGRGPRSSPDLHTGAGSVAMPESARRTWKAEANKSDCLSPLGIFPHAEFVKLCLQEIVSSASRLTVSQS</sequence>